<feature type="transmembrane region" description="Helical" evidence="6">
    <location>
        <begin position="56"/>
        <end position="80"/>
    </location>
</feature>
<evidence type="ECO:0008006" key="9">
    <source>
        <dbReference type="Google" id="ProtNLM"/>
    </source>
</evidence>
<protein>
    <recommendedName>
        <fullName evidence="9">Tetraspanin</fullName>
    </recommendedName>
</protein>
<dbReference type="EMBL" id="CAXLJL010000601">
    <property type="protein sequence ID" value="CAL5139514.1"/>
    <property type="molecule type" value="Genomic_DNA"/>
</dbReference>
<dbReference type="Proteomes" id="UP001497525">
    <property type="component" value="Unassembled WGS sequence"/>
</dbReference>
<evidence type="ECO:0000313" key="7">
    <source>
        <dbReference type="EMBL" id="CAL5139514.1"/>
    </source>
</evidence>
<keyword evidence="2 6" id="KW-0812">Transmembrane</keyword>
<feature type="transmembrane region" description="Helical" evidence="6">
    <location>
        <begin position="303"/>
        <end position="328"/>
    </location>
</feature>
<sequence>MEDTSGLTYRLSVLKGLHAWFIVTLLCTGLCGVGFFSYSVNTPIRVCPVVSGIYAIYWLSLAISIFQAVLGLIFLSWFLIAICTSRQPNYTVDNACISPPAYSDRTAVAPRPVLDALGLYGTSIGARGRENVQIITASSLLMKDNSHSRRGCCHRRPRIGWLGLSGIFLAILSAGHILSLVLTVNQLYLMHTNFEQEITNIFVEAYINLGSVSRGEKIPNHALHCWQTIQSCLKCCGLKDYTDWTDQNDTQPIPDSCYCSASGYGACGDSYPITSTDGRLIYSAGCLTPTHRFFGLQLLGARLFLAVTLGFILLTFFVDLGYTLYVAYVSLYYPAYRSDVGICTSAPSHQGSSRNRAFEPSADGENMSKK</sequence>
<evidence type="ECO:0000256" key="1">
    <source>
        <dbReference type="ARBA" id="ARBA00004141"/>
    </source>
</evidence>
<dbReference type="AlphaFoldDB" id="A0AAV2TTH6"/>
<feature type="transmembrane region" description="Helical" evidence="6">
    <location>
        <begin position="17"/>
        <end position="36"/>
    </location>
</feature>
<evidence type="ECO:0000256" key="6">
    <source>
        <dbReference type="SAM" id="Phobius"/>
    </source>
</evidence>
<comment type="caution">
    <text evidence="7">The sequence shown here is derived from an EMBL/GenBank/DDBJ whole genome shotgun (WGS) entry which is preliminary data.</text>
</comment>
<evidence type="ECO:0000256" key="2">
    <source>
        <dbReference type="ARBA" id="ARBA00022692"/>
    </source>
</evidence>
<evidence type="ECO:0000256" key="3">
    <source>
        <dbReference type="ARBA" id="ARBA00022989"/>
    </source>
</evidence>
<dbReference type="InterPro" id="IPR018499">
    <property type="entry name" value="Tetraspanin/Peripherin"/>
</dbReference>
<dbReference type="Pfam" id="PF00335">
    <property type="entry name" value="Tetraspanin"/>
    <property type="match status" value="1"/>
</dbReference>
<proteinExistence type="predicted"/>
<comment type="subcellular location">
    <subcellularLocation>
        <location evidence="1">Membrane</location>
        <topology evidence="1">Multi-pass membrane protein</topology>
    </subcellularLocation>
</comment>
<evidence type="ECO:0000313" key="8">
    <source>
        <dbReference type="Proteomes" id="UP001497525"/>
    </source>
</evidence>
<evidence type="ECO:0000256" key="5">
    <source>
        <dbReference type="SAM" id="MobiDB-lite"/>
    </source>
</evidence>
<gene>
    <name evidence="7" type="ORF">CDAUBV1_LOCUS14545</name>
</gene>
<keyword evidence="4 6" id="KW-0472">Membrane</keyword>
<dbReference type="InterPro" id="IPR008952">
    <property type="entry name" value="Tetraspanin_EC2_sf"/>
</dbReference>
<dbReference type="SUPFAM" id="SSF48652">
    <property type="entry name" value="Tetraspanin"/>
    <property type="match status" value="1"/>
</dbReference>
<feature type="region of interest" description="Disordered" evidence="5">
    <location>
        <begin position="347"/>
        <end position="370"/>
    </location>
</feature>
<evidence type="ECO:0000256" key="4">
    <source>
        <dbReference type="ARBA" id="ARBA00023136"/>
    </source>
</evidence>
<dbReference type="GO" id="GO:0016020">
    <property type="term" value="C:membrane"/>
    <property type="evidence" value="ECO:0007669"/>
    <property type="project" value="UniProtKB-SubCell"/>
</dbReference>
<organism evidence="7 8">
    <name type="scientific">Calicophoron daubneyi</name>
    <name type="common">Rumen fluke</name>
    <name type="synonym">Paramphistomum daubneyi</name>
    <dbReference type="NCBI Taxonomy" id="300641"/>
    <lineage>
        <taxon>Eukaryota</taxon>
        <taxon>Metazoa</taxon>
        <taxon>Spiralia</taxon>
        <taxon>Lophotrochozoa</taxon>
        <taxon>Platyhelminthes</taxon>
        <taxon>Trematoda</taxon>
        <taxon>Digenea</taxon>
        <taxon>Plagiorchiida</taxon>
        <taxon>Pronocephalata</taxon>
        <taxon>Paramphistomoidea</taxon>
        <taxon>Paramphistomidae</taxon>
        <taxon>Calicophoron</taxon>
    </lineage>
</organism>
<keyword evidence="3 6" id="KW-1133">Transmembrane helix</keyword>
<accession>A0AAV2TTH6</accession>
<dbReference type="Gene3D" id="1.10.1450.10">
    <property type="entry name" value="Tetraspanin"/>
    <property type="match status" value="1"/>
</dbReference>
<reference evidence="7" key="1">
    <citation type="submission" date="2024-06" db="EMBL/GenBank/DDBJ databases">
        <authorList>
            <person name="Liu X."/>
            <person name="Lenzi L."/>
            <person name="Haldenby T S."/>
            <person name="Uol C."/>
        </authorList>
    </citation>
    <scope>NUCLEOTIDE SEQUENCE</scope>
</reference>
<feature type="transmembrane region" description="Helical" evidence="6">
    <location>
        <begin position="159"/>
        <end position="182"/>
    </location>
</feature>
<name>A0AAV2TTH6_CALDB</name>